<sequence length="431" mass="48178">MKTVMFFIFLITAQCTIQAQSVIDKLGKKVERKAKQRADRKTDRAIDKGLDEVENVFNGKRKKSSSDKNEKLENEPAQGSGQTSGFAASSKYDFVPGNKVIAVEDFMQDAVGDFPAKWNTNATGEIMTVNGDDGHWLAFTGKGAFTPDFINDIPENATIEFDLNVSPSYNYYNDALFICIAESRSKNDFTNWMHFGRPTLSGIRLELHPQDAGSQALGKTAISIYEKGKLTMTNKTNAVAAFNRNKHKVHIAMWRQKQRLRIYVGETKLWDLPQAFVPGSHYNKLVFCTRQSKAGEYFFISNIRVAIGDPDTRHKLLTEGRFSTSGIYFNTGSASIRSESHGILKEIAQIMKEHEDLKLQIIGHTDNSGNPNANQTLSEHRAASVKKYLNDSFGINNNRLTTAGKGSSQPIADNRSTEGKAQNRRVEFVKQ</sequence>
<keyword evidence="8" id="KW-1185">Reference proteome</keyword>
<feature type="compositionally biased region" description="Polar residues" evidence="5">
    <location>
        <begin position="77"/>
        <end position="86"/>
    </location>
</feature>
<dbReference type="GO" id="GO:0009279">
    <property type="term" value="C:cell outer membrane"/>
    <property type="evidence" value="ECO:0007669"/>
    <property type="project" value="UniProtKB-SubCell"/>
</dbReference>
<dbReference type="InterPro" id="IPR036737">
    <property type="entry name" value="OmpA-like_sf"/>
</dbReference>
<feature type="domain" description="OmpA-like" evidence="6">
    <location>
        <begin position="316"/>
        <end position="431"/>
    </location>
</feature>
<evidence type="ECO:0000256" key="2">
    <source>
        <dbReference type="ARBA" id="ARBA00023136"/>
    </source>
</evidence>
<evidence type="ECO:0000313" key="8">
    <source>
        <dbReference type="Proteomes" id="UP000293874"/>
    </source>
</evidence>
<evidence type="ECO:0000259" key="6">
    <source>
        <dbReference type="PROSITE" id="PS51123"/>
    </source>
</evidence>
<evidence type="ECO:0000256" key="1">
    <source>
        <dbReference type="ARBA" id="ARBA00004442"/>
    </source>
</evidence>
<evidence type="ECO:0000256" key="4">
    <source>
        <dbReference type="PROSITE-ProRule" id="PRU00473"/>
    </source>
</evidence>
<comment type="subcellular location">
    <subcellularLocation>
        <location evidence="1">Cell outer membrane</location>
    </subcellularLocation>
</comment>
<dbReference type="PRINTS" id="PR01021">
    <property type="entry name" value="OMPADOMAIN"/>
</dbReference>
<dbReference type="Pfam" id="PF00691">
    <property type="entry name" value="OmpA"/>
    <property type="match status" value="1"/>
</dbReference>
<evidence type="ECO:0000313" key="7">
    <source>
        <dbReference type="EMBL" id="RZS75116.1"/>
    </source>
</evidence>
<keyword evidence="2 4" id="KW-0472">Membrane</keyword>
<accession>A0A4V2F1V7</accession>
<dbReference type="Proteomes" id="UP000293874">
    <property type="component" value="Unassembled WGS sequence"/>
</dbReference>
<dbReference type="EMBL" id="SGXA01000001">
    <property type="protein sequence ID" value="RZS75116.1"/>
    <property type="molecule type" value="Genomic_DNA"/>
</dbReference>
<comment type="caution">
    <text evidence="7">The sequence shown here is derived from an EMBL/GenBank/DDBJ whole genome shotgun (WGS) entry which is preliminary data.</text>
</comment>
<reference evidence="7 8" key="1">
    <citation type="submission" date="2019-02" db="EMBL/GenBank/DDBJ databases">
        <title>Genomic Encyclopedia of Type Strains, Phase IV (KMG-IV): sequencing the most valuable type-strain genomes for metagenomic binning, comparative biology and taxonomic classification.</title>
        <authorList>
            <person name="Goeker M."/>
        </authorList>
    </citation>
    <scope>NUCLEOTIDE SEQUENCE [LARGE SCALE GENOMIC DNA]</scope>
    <source>
        <strain evidence="7 8">DSM 18116</strain>
    </source>
</reference>
<gene>
    <name evidence="7" type="ORF">EV199_0977</name>
</gene>
<dbReference type="PANTHER" id="PTHR30329">
    <property type="entry name" value="STATOR ELEMENT OF FLAGELLAR MOTOR COMPLEX"/>
    <property type="match status" value="1"/>
</dbReference>
<feature type="region of interest" description="Disordered" evidence="5">
    <location>
        <begin position="57"/>
        <end position="86"/>
    </location>
</feature>
<dbReference type="RefSeq" id="WP_130539516.1">
    <property type="nucleotide sequence ID" value="NZ_CP042431.1"/>
</dbReference>
<keyword evidence="3" id="KW-0998">Cell outer membrane</keyword>
<proteinExistence type="predicted"/>
<protein>
    <submittedName>
        <fullName evidence="7">OmpA family protein</fullName>
    </submittedName>
</protein>
<organism evidence="7 8">
    <name type="scientific">Pseudobacter ginsenosidimutans</name>
    <dbReference type="NCBI Taxonomy" id="661488"/>
    <lineage>
        <taxon>Bacteria</taxon>
        <taxon>Pseudomonadati</taxon>
        <taxon>Bacteroidota</taxon>
        <taxon>Chitinophagia</taxon>
        <taxon>Chitinophagales</taxon>
        <taxon>Chitinophagaceae</taxon>
        <taxon>Pseudobacter</taxon>
    </lineage>
</organism>
<name>A0A4V2F1V7_9BACT</name>
<dbReference type="InterPro" id="IPR006665">
    <property type="entry name" value="OmpA-like"/>
</dbReference>
<dbReference type="CDD" id="cd07185">
    <property type="entry name" value="OmpA_C-like"/>
    <property type="match status" value="1"/>
</dbReference>
<dbReference type="AlphaFoldDB" id="A0A4V2F1V7"/>
<dbReference type="PROSITE" id="PS51123">
    <property type="entry name" value="OMPA_2"/>
    <property type="match status" value="1"/>
</dbReference>
<dbReference type="InterPro" id="IPR006664">
    <property type="entry name" value="OMP_bac"/>
</dbReference>
<dbReference type="Gene3D" id="3.30.1330.60">
    <property type="entry name" value="OmpA-like domain"/>
    <property type="match status" value="1"/>
</dbReference>
<dbReference type="OrthoDB" id="9800869at2"/>
<dbReference type="PANTHER" id="PTHR30329:SF21">
    <property type="entry name" value="LIPOPROTEIN YIAD-RELATED"/>
    <property type="match status" value="1"/>
</dbReference>
<dbReference type="InterPro" id="IPR050330">
    <property type="entry name" value="Bact_OuterMem_StrucFunc"/>
</dbReference>
<feature type="compositionally biased region" description="Basic and acidic residues" evidence="5">
    <location>
        <begin position="64"/>
        <end position="74"/>
    </location>
</feature>
<feature type="compositionally biased region" description="Polar residues" evidence="5">
    <location>
        <begin position="399"/>
        <end position="411"/>
    </location>
</feature>
<feature type="region of interest" description="Disordered" evidence="5">
    <location>
        <begin position="399"/>
        <end position="431"/>
    </location>
</feature>
<evidence type="ECO:0000256" key="3">
    <source>
        <dbReference type="ARBA" id="ARBA00023237"/>
    </source>
</evidence>
<dbReference type="SUPFAM" id="SSF103088">
    <property type="entry name" value="OmpA-like"/>
    <property type="match status" value="1"/>
</dbReference>
<evidence type="ECO:0000256" key="5">
    <source>
        <dbReference type="SAM" id="MobiDB-lite"/>
    </source>
</evidence>